<dbReference type="Pfam" id="PF20428">
    <property type="entry name" value="Sey1_3HB"/>
    <property type="match status" value="3"/>
</dbReference>
<dbReference type="InterPro" id="IPR046758">
    <property type="entry name" value="Sey1/RHD3-like_3HB"/>
</dbReference>
<evidence type="ECO:0000259" key="2">
    <source>
        <dbReference type="Pfam" id="PF20428"/>
    </source>
</evidence>
<proteinExistence type="predicted"/>
<reference evidence="3 4" key="1">
    <citation type="journal article" date="2019" name="Genome Biol. Evol.">
        <title>Insights into the evolution of the New World diploid cottons (Gossypium, subgenus Houzingenia) based on genome sequencing.</title>
        <authorList>
            <person name="Grover C.E."/>
            <person name="Arick M.A. 2nd"/>
            <person name="Thrash A."/>
            <person name="Conover J.L."/>
            <person name="Sanders W.S."/>
            <person name="Peterson D.G."/>
            <person name="Frelichowski J.E."/>
            <person name="Scheffler J.A."/>
            <person name="Scheffler B.E."/>
            <person name="Wendel J.F."/>
        </authorList>
    </citation>
    <scope>NUCLEOTIDE SEQUENCE [LARGE SCALE GENOMIC DNA]</scope>
    <source>
        <strain evidence="3">157</strain>
        <tissue evidence="3">Leaf</tissue>
    </source>
</reference>
<feature type="domain" description="Sey1/RHD3-like three-helix bundle" evidence="2">
    <location>
        <begin position="288"/>
        <end position="341"/>
    </location>
</feature>
<keyword evidence="1" id="KW-0472">Membrane</keyword>
<feature type="transmembrane region" description="Helical" evidence="1">
    <location>
        <begin position="319"/>
        <end position="338"/>
    </location>
</feature>
<sequence length="351" mass="39345">MTTFFADAAVELANWDSSKIRDKLRRDINDHVASVRAAKLSELTSSYEDFVSISPGLGYECWIQLYAQHGHVQFFFLVSLGRQGELKLRPWRHDLSFRRVLLVDENFHIAKLNEALSGPVEALLDGANKETWPLIRKLLQRETESILSGLSTALSGFDMDEQTQKKTLTSLENHARGVVEGKAKEEAGRVLIRMKDRFSTLFNHDSESMPRAWTGKEDVRSITKTAHSAALKLLSVMAAIRLDDNVDNIENTLCSALLDTKGIASVTKWGSTTSDPLASSTWDKEANKRSNNWLPPPWAIVALIILGFNEFLTLLRNPLYVGIIFIGYLMLKALWVQLDISGEFSHGVVSI</sequence>
<feature type="domain" description="Sey1/RHD3-like three-helix bundle" evidence="2">
    <location>
        <begin position="6"/>
        <end position="51"/>
    </location>
</feature>
<dbReference type="Proteomes" id="UP000593572">
    <property type="component" value="Unassembled WGS sequence"/>
</dbReference>
<feature type="transmembrane region" description="Helical" evidence="1">
    <location>
        <begin position="293"/>
        <end position="312"/>
    </location>
</feature>
<protein>
    <recommendedName>
        <fullName evidence="2">Sey1/RHD3-like three-helix bundle domain-containing protein</fullName>
    </recommendedName>
</protein>
<dbReference type="GO" id="GO:0016320">
    <property type="term" value="P:endoplasmic reticulum membrane fusion"/>
    <property type="evidence" value="ECO:0007669"/>
    <property type="project" value="TreeGrafter"/>
</dbReference>
<evidence type="ECO:0000313" key="4">
    <source>
        <dbReference type="Proteomes" id="UP000593572"/>
    </source>
</evidence>
<accession>A0A7J8LZN2</accession>
<organism evidence="3 4">
    <name type="scientific">Gossypium lobatum</name>
    <dbReference type="NCBI Taxonomy" id="34289"/>
    <lineage>
        <taxon>Eukaryota</taxon>
        <taxon>Viridiplantae</taxon>
        <taxon>Streptophyta</taxon>
        <taxon>Embryophyta</taxon>
        <taxon>Tracheophyta</taxon>
        <taxon>Spermatophyta</taxon>
        <taxon>Magnoliopsida</taxon>
        <taxon>eudicotyledons</taxon>
        <taxon>Gunneridae</taxon>
        <taxon>Pentapetalae</taxon>
        <taxon>rosids</taxon>
        <taxon>malvids</taxon>
        <taxon>Malvales</taxon>
        <taxon>Malvaceae</taxon>
        <taxon>Malvoideae</taxon>
        <taxon>Gossypium</taxon>
    </lineage>
</organism>
<comment type="caution">
    <text evidence="3">The sequence shown here is derived from an EMBL/GenBank/DDBJ whole genome shotgun (WGS) entry which is preliminary data.</text>
</comment>
<dbReference type="GO" id="GO:0005783">
    <property type="term" value="C:endoplasmic reticulum"/>
    <property type="evidence" value="ECO:0007669"/>
    <property type="project" value="TreeGrafter"/>
</dbReference>
<dbReference type="AlphaFoldDB" id="A0A7J8LZN2"/>
<dbReference type="GO" id="GO:0003924">
    <property type="term" value="F:GTPase activity"/>
    <property type="evidence" value="ECO:0007669"/>
    <property type="project" value="TreeGrafter"/>
</dbReference>
<name>A0A7J8LZN2_9ROSI</name>
<feature type="domain" description="Sey1/RHD3-like three-helix bundle" evidence="2">
    <location>
        <begin position="110"/>
        <end position="287"/>
    </location>
</feature>
<keyword evidence="1" id="KW-0812">Transmembrane</keyword>
<evidence type="ECO:0000313" key="3">
    <source>
        <dbReference type="EMBL" id="MBA0557919.1"/>
    </source>
</evidence>
<keyword evidence="4" id="KW-1185">Reference proteome</keyword>
<dbReference type="EMBL" id="JABEZX010000006">
    <property type="protein sequence ID" value="MBA0557919.1"/>
    <property type="molecule type" value="Genomic_DNA"/>
</dbReference>
<evidence type="ECO:0000256" key="1">
    <source>
        <dbReference type="SAM" id="Phobius"/>
    </source>
</evidence>
<dbReference type="PANTHER" id="PTHR45923">
    <property type="entry name" value="PROTEIN SEY1"/>
    <property type="match status" value="1"/>
</dbReference>
<keyword evidence="1" id="KW-1133">Transmembrane helix</keyword>
<gene>
    <name evidence="3" type="ORF">Golob_014961</name>
</gene>
<dbReference type="InterPro" id="IPR008803">
    <property type="entry name" value="RHD3/Sey1"/>
</dbReference>
<dbReference type="PANTHER" id="PTHR45923:SF2">
    <property type="entry name" value="PROTEIN SEY1"/>
    <property type="match status" value="1"/>
</dbReference>